<dbReference type="NCBIfam" id="TIGR01579">
    <property type="entry name" value="MiaB-like-C"/>
    <property type="match status" value="1"/>
</dbReference>
<keyword evidence="6" id="KW-0408">Iron</keyword>
<dbReference type="InterPro" id="IPR020612">
    <property type="entry name" value="Methylthiotransferase_CS"/>
</dbReference>
<keyword evidence="11" id="KW-1185">Reference proteome</keyword>
<dbReference type="Pfam" id="PF00919">
    <property type="entry name" value="UPF0004"/>
    <property type="match status" value="1"/>
</dbReference>
<evidence type="ECO:0000256" key="2">
    <source>
        <dbReference type="ARBA" id="ARBA00022485"/>
    </source>
</evidence>
<evidence type="ECO:0000313" key="11">
    <source>
        <dbReference type="Proteomes" id="UP000606499"/>
    </source>
</evidence>
<evidence type="ECO:0000256" key="1">
    <source>
        <dbReference type="ARBA" id="ARBA00001966"/>
    </source>
</evidence>
<sequence length="429" mass="47529">MKFAFFTLGCKVNLFETQALQQLAQERGHEIVENGADAVIVNTCTVTSVSDHKNIRAFHKLRKENPHAVIAACGCFAQIDPERIRKTEEVDIICGTRDRAAVIGLCENAVLHLPPAGEERDGQGCFEYLPAGVPDGRTRALLKIEDGCDNFCAYCIIPYARGRVRSMVPEQALQEAARLLREGVHEIVLTGIEIASYGRDLVPPVSLTDLLCRLLAANPAMRFRLGSLDPRIVDREFCERSAGFSNLARHFHLSLQSGCDSVLQRMGRKYTTEAYYDKVQLLKKYFPDCSVTTDLIVGFPRETEEEFAQTLAFLEKCAFSAVHVFPFSIREKTRAARMDGQLPKAVKAERAARAKKAAAALTEKYLGRFVGKTLEVLPEHCVGGRWMSHGQYGFPIYIEGGGICKNTPVAVEVRGLFRDGLLGKISDAV</sequence>
<dbReference type="InterPro" id="IPR007197">
    <property type="entry name" value="rSAM"/>
</dbReference>
<evidence type="ECO:0000256" key="4">
    <source>
        <dbReference type="ARBA" id="ARBA00022691"/>
    </source>
</evidence>
<gene>
    <name evidence="10" type="primary">mtaB</name>
    <name evidence="10" type="ORF">H8S45_01440</name>
</gene>
<dbReference type="SUPFAM" id="SSF102114">
    <property type="entry name" value="Radical SAM enzymes"/>
    <property type="match status" value="1"/>
</dbReference>
<keyword evidence="3" id="KW-0808">Transferase</keyword>
<dbReference type="CDD" id="cd01335">
    <property type="entry name" value="Radical_SAM"/>
    <property type="match status" value="1"/>
</dbReference>
<dbReference type="NCBIfam" id="TIGR00089">
    <property type="entry name" value="MiaB/RimO family radical SAM methylthiotransferase"/>
    <property type="match status" value="1"/>
</dbReference>
<keyword evidence="2" id="KW-0004">4Fe-4S</keyword>
<dbReference type="Proteomes" id="UP000606499">
    <property type="component" value="Unassembled WGS sequence"/>
</dbReference>
<name>A0A923RUQ8_9FIRM</name>
<dbReference type="AlphaFoldDB" id="A0A923RUQ8"/>
<proteinExistence type="predicted"/>
<keyword evidence="7" id="KW-0411">Iron-sulfur</keyword>
<evidence type="ECO:0000256" key="6">
    <source>
        <dbReference type="ARBA" id="ARBA00023004"/>
    </source>
</evidence>
<dbReference type="SFLD" id="SFLDS00029">
    <property type="entry name" value="Radical_SAM"/>
    <property type="match status" value="1"/>
</dbReference>
<dbReference type="InterPro" id="IPR006467">
    <property type="entry name" value="MiaB-like_bact"/>
</dbReference>
<dbReference type="Gene3D" id="3.80.30.20">
    <property type="entry name" value="tm_1862 like domain"/>
    <property type="match status" value="1"/>
</dbReference>
<dbReference type="InterPro" id="IPR005839">
    <property type="entry name" value="Methylthiotransferase"/>
</dbReference>
<dbReference type="PANTHER" id="PTHR43020">
    <property type="entry name" value="CDK5 REGULATORY SUBUNIT-ASSOCIATED PROTEIN 1"/>
    <property type="match status" value="1"/>
</dbReference>
<dbReference type="PANTHER" id="PTHR43020:SF2">
    <property type="entry name" value="MITOCHONDRIAL TRNA METHYLTHIOTRANSFERASE CDK5RAP1"/>
    <property type="match status" value="1"/>
</dbReference>
<dbReference type="SFLD" id="SFLDG01061">
    <property type="entry name" value="methylthiotransferase"/>
    <property type="match status" value="1"/>
</dbReference>
<dbReference type="PROSITE" id="PS01278">
    <property type="entry name" value="MTTASE_RADICAL"/>
    <property type="match status" value="1"/>
</dbReference>
<comment type="caution">
    <text evidence="10">The sequence shown here is derived from an EMBL/GenBank/DDBJ whole genome shotgun (WGS) entry which is preliminary data.</text>
</comment>
<dbReference type="InterPro" id="IPR006638">
    <property type="entry name" value="Elp3/MiaA/NifB-like_rSAM"/>
</dbReference>
<dbReference type="SMART" id="SM00729">
    <property type="entry name" value="Elp3"/>
    <property type="match status" value="1"/>
</dbReference>
<feature type="domain" description="MTTase N-terminal" evidence="8">
    <location>
        <begin position="1"/>
        <end position="111"/>
    </location>
</feature>
<keyword evidence="4" id="KW-0949">S-adenosyl-L-methionine</keyword>
<accession>A0A923RUQ8</accession>
<dbReference type="RefSeq" id="WP_147573698.1">
    <property type="nucleotide sequence ID" value="NZ_JACOPL010000001.1"/>
</dbReference>
<organism evidence="10 11">
    <name type="scientific">Agathobaculum faecis</name>
    <dbReference type="NCBI Taxonomy" id="2763013"/>
    <lineage>
        <taxon>Bacteria</taxon>
        <taxon>Bacillati</taxon>
        <taxon>Bacillota</taxon>
        <taxon>Clostridia</taxon>
        <taxon>Eubacteriales</taxon>
        <taxon>Butyricicoccaceae</taxon>
        <taxon>Agathobaculum</taxon>
    </lineage>
</organism>
<dbReference type="PROSITE" id="PS51918">
    <property type="entry name" value="RADICAL_SAM"/>
    <property type="match status" value="1"/>
</dbReference>
<dbReference type="InterPro" id="IPR058240">
    <property type="entry name" value="rSAM_sf"/>
</dbReference>
<dbReference type="Gene3D" id="3.40.50.12160">
    <property type="entry name" value="Methylthiotransferase, N-terminal domain"/>
    <property type="match status" value="1"/>
</dbReference>
<dbReference type="InterPro" id="IPR013848">
    <property type="entry name" value="Methylthiotransferase_N"/>
</dbReference>
<dbReference type="GO" id="GO:0005829">
    <property type="term" value="C:cytosol"/>
    <property type="evidence" value="ECO:0007669"/>
    <property type="project" value="TreeGrafter"/>
</dbReference>
<dbReference type="Pfam" id="PF04055">
    <property type="entry name" value="Radical_SAM"/>
    <property type="match status" value="1"/>
</dbReference>
<feature type="domain" description="Radical SAM core" evidence="9">
    <location>
        <begin position="134"/>
        <end position="364"/>
    </location>
</feature>
<evidence type="ECO:0000259" key="9">
    <source>
        <dbReference type="PROSITE" id="PS51918"/>
    </source>
</evidence>
<evidence type="ECO:0000256" key="5">
    <source>
        <dbReference type="ARBA" id="ARBA00022723"/>
    </source>
</evidence>
<reference evidence="10" key="1">
    <citation type="submission" date="2020-08" db="EMBL/GenBank/DDBJ databases">
        <title>Genome public.</title>
        <authorList>
            <person name="Liu C."/>
            <person name="Sun Q."/>
        </authorList>
    </citation>
    <scope>NUCLEOTIDE SEQUENCE</scope>
    <source>
        <strain evidence="10">NSJ-28</strain>
    </source>
</reference>
<dbReference type="GO" id="GO:0051539">
    <property type="term" value="F:4 iron, 4 sulfur cluster binding"/>
    <property type="evidence" value="ECO:0007669"/>
    <property type="project" value="UniProtKB-KW"/>
</dbReference>
<keyword evidence="5" id="KW-0479">Metal-binding</keyword>
<comment type="cofactor">
    <cofactor evidence="1">
        <name>[4Fe-4S] cluster</name>
        <dbReference type="ChEBI" id="CHEBI:49883"/>
    </cofactor>
</comment>
<dbReference type="PROSITE" id="PS51449">
    <property type="entry name" value="MTTASE_N"/>
    <property type="match status" value="1"/>
</dbReference>
<dbReference type="SFLD" id="SFLDG01082">
    <property type="entry name" value="B12-binding_domain_containing"/>
    <property type="match status" value="1"/>
</dbReference>
<evidence type="ECO:0000313" key="10">
    <source>
        <dbReference type="EMBL" id="MBC5724139.1"/>
    </source>
</evidence>
<dbReference type="GO" id="GO:0035597">
    <property type="term" value="F:tRNA-2-methylthio-N(6)-dimethylallyladenosine(37) synthase activity"/>
    <property type="evidence" value="ECO:0007669"/>
    <property type="project" value="TreeGrafter"/>
</dbReference>
<evidence type="ECO:0000256" key="3">
    <source>
        <dbReference type="ARBA" id="ARBA00022679"/>
    </source>
</evidence>
<evidence type="ECO:0000259" key="8">
    <source>
        <dbReference type="PROSITE" id="PS51449"/>
    </source>
</evidence>
<dbReference type="InterPro" id="IPR023404">
    <property type="entry name" value="rSAM_horseshoe"/>
</dbReference>
<dbReference type="InterPro" id="IPR038135">
    <property type="entry name" value="Methylthiotransferase_N_sf"/>
</dbReference>
<dbReference type="GO" id="GO:0046872">
    <property type="term" value="F:metal ion binding"/>
    <property type="evidence" value="ECO:0007669"/>
    <property type="project" value="UniProtKB-KW"/>
</dbReference>
<protein>
    <submittedName>
        <fullName evidence="10">tRNA (N(6)-L-threonylcarbamoyladenosine(37)-C(2))-methylthiotransferase MtaB</fullName>
    </submittedName>
</protein>
<dbReference type="EMBL" id="JACOPL010000001">
    <property type="protein sequence ID" value="MBC5724139.1"/>
    <property type="molecule type" value="Genomic_DNA"/>
</dbReference>
<evidence type="ECO:0000256" key="7">
    <source>
        <dbReference type="ARBA" id="ARBA00023014"/>
    </source>
</evidence>